<proteinExistence type="inferred from homology"/>
<dbReference type="STRING" id="394503.Ccel_0068"/>
<dbReference type="InterPro" id="IPR011010">
    <property type="entry name" value="DNA_brk_join_enz"/>
</dbReference>
<evidence type="ECO:0000259" key="5">
    <source>
        <dbReference type="PROSITE" id="PS51898"/>
    </source>
</evidence>
<dbReference type="InterPro" id="IPR025269">
    <property type="entry name" value="SAM-like_dom"/>
</dbReference>
<evidence type="ECO:0000313" key="8">
    <source>
        <dbReference type="Proteomes" id="UP000001349"/>
    </source>
</evidence>
<dbReference type="Proteomes" id="UP000001349">
    <property type="component" value="Chromosome"/>
</dbReference>
<dbReference type="Pfam" id="PF13102">
    <property type="entry name" value="Phage_int_SAM_5"/>
    <property type="match status" value="1"/>
</dbReference>
<dbReference type="GO" id="GO:0003677">
    <property type="term" value="F:DNA binding"/>
    <property type="evidence" value="ECO:0007669"/>
    <property type="project" value="UniProtKB-UniRule"/>
</dbReference>
<organism evidence="7 8">
    <name type="scientific">Ruminiclostridium cellulolyticum (strain ATCC 35319 / DSM 5812 / JCM 6584 / H10)</name>
    <name type="common">Clostridium cellulolyticum</name>
    <dbReference type="NCBI Taxonomy" id="394503"/>
    <lineage>
        <taxon>Bacteria</taxon>
        <taxon>Bacillati</taxon>
        <taxon>Bacillota</taxon>
        <taxon>Clostridia</taxon>
        <taxon>Eubacteriales</taxon>
        <taxon>Oscillospiraceae</taxon>
        <taxon>Ruminiclostridium</taxon>
    </lineage>
</organism>
<dbReference type="RefSeq" id="WP_012634522.1">
    <property type="nucleotide sequence ID" value="NC_011898.1"/>
</dbReference>
<name>B8I4A2_RUMCH</name>
<dbReference type="PANTHER" id="PTHR30349:SF41">
    <property type="entry name" value="INTEGRASE_RECOMBINASE PROTEIN MJ0367-RELATED"/>
    <property type="match status" value="1"/>
</dbReference>
<evidence type="ECO:0000313" key="7">
    <source>
        <dbReference type="EMBL" id="ACL74456.1"/>
    </source>
</evidence>
<dbReference type="InterPro" id="IPR002104">
    <property type="entry name" value="Integrase_catalytic"/>
</dbReference>
<dbReference type="InterPro" id="IPR010998">
    <property type="entry name" value="Integrase_recombinase_N"/>
</dbReference>
<keyword evidence="3" id="KW-0233">DNA recombination</keyword>
<dbReference type="InterPro" id="IPR050090">
    <property type="entry name" value="Tyrosine_recombinase_XerCD"/>
</dbReference>
<dbReference type="InterPro" id="IPR013762">
    <property type="entry name" value="Integrase-like_cat_sf"/>
</dbReference>
<reference evidence="7 8" key="1">
    <citation type="submission" date="2009-01" db="EMBL/GenBank/DDBJ databases">
        <title>Complete sequence of Clostridium cellulolyticum H10.</title>
        <authorList>
            <consortium name="US DOE Joint Genome Institute"/>
            <person name="Lucas S."/>
            <person name="Copeland A."/>
            <person name="Lapidus A."/>
            <person name="Glavina del Rio T."/>
            <person name="Dalin E."/>
            <person name="Tice H."/>
            <person name="Bruce D."/>
            <person name="Goodwin L."/>
            <person name="Pitluck S."/>
            <person name="Chertkov O."/>
            <person name="Saunders E."/>
            <person name="Brettin T."/>
            <person name="Detter J.C."/>
            <person name="Han C."/>
            <person name="Larimer F."/>
            <person name="Land M."/>
            <person name="Hauser L."/>
            <person name="Kyrpides N."/>
            <person name="Ivanova N."/>
            <person name="Zhou J."/>
            <person name="Richardson P."/>
        </authorList>
    </citation>
    <scope>NUCLEOTIDE SEQUENCE [LARGE SCALE GENOMIC DNA]</scope>
    <source>
        <strain evidence="8">ATCC 35319 / DSM 5812 / JCM 6584 / H10</strain>
    </source>
</reference>
<dbReference type="PROSITE" id="PS51900">
    <property type="entry name" value="CB"/>
    <property type="match status" value="1"/>
</dbReference>
<dbReference type="SUPFAM" id="SSF56349">
    <property type="entry name" value="DNA breaking-rejoining enzymes"/>
    <property type="match status" value="1"/>
</dbReference>
<evidence type="ECO:0000256" key="3">
    <source>
        <dbReference type="ARBA" id="ARBA00023172"/>
    </source>
</evidence>
<sequence>MIVNYDDDIWRIPATNNYSITDYNFEFGRFKSPTLKMQVKDYMYAHLKRDVVEHSTLHRYCYSLQHFANFIESNEIWLSYFSELTPLMIDQFILYLKRELKSPKTMVVAFSALKSVVRFGQFLQSEKYPPMQIFPDSPCRIFGIEDTLTTKCISNFVMIQINQALKKEQDILLKTCLLIAKETGLRLSEILLLEEGCVMEDFLGSPILFTFSPKIDDERAVVISTELLKVVNELNRYTKEFRKKNNTLLLFVRKAKKKCRKEIVQYNQSIARSELRDFKIRNKIVDESGQIADFTFHSFRHTLGTDMINNGMSPIDVRSQLGHVSMHSTGIYARVSNTSLQNEYAKLGFIGISEKTLSDVYSISEKVIAEEKKIQGALPDGICTKVFEGETHCSKFNMCLFCDKYRTFIKDLPTHKEHLERLRKDRIQYMSEMSIGNQEFLQRIEDALVTIIERLETLACT</sequence>
<dbReference type="HOGENOM" id="CLU_030252_1_1_9"/>
<comment type="similarity">
    <text evidence="1">Belongs to the 'phage' integrase family.</text>
</comment>
<dbReference type="EMBL" id="CP001348">
    <property type="protein sequence ID" value="ACL74456.1"/>
    <property type="molecule type" value="Genomic_DNA"/>
</dbReference>
<dbReference type="InterPro" id="IPR044068">
    <property type="entry name" value="CB"/>
</dbReference>
<dbReference type="PANTHER" id="PTHR30349">
    <property type="entry name" value="PHAGE INTEGRASE-RELATED"/>
    <property type="match status" value="1"/>
</dbReference>
<feature type="domain" description="Core-binding (CB)" evidence="6">
    <location>
        <begin position="33"/>
        <end position="121"/>
    </location>
</feature>
<dbReference type="KEGG" id="cce:Ccel_0068"/>
<dbReference type="eggNOG" id="COG0582">
    <property type="taxonomic scope" value="Bacteria"/>
</dbReference>
<dbReference type="Gene3D" id="1.10.150.130">
    <property type="match status" value="1"/>
</dbReference>
<accession>B8I4A2</accession>
<dbReference type="Pfam" id="PF00589">
    <property type="entry name" value="Phage_integrase"/>
    <property type="match status" value="1"/>
</dbReference>
<keyword evidence="8" id="KW-1185">Reference proteome</keyword>
<feature type="domain" description="Tyr recombinase" evidence="5">
    <location>
        <begin position="148"/>
        <end position="345"/>
    </location>
</feature>
<dbReference type="GO" id="GO:0006310">
    <property type="term" value="P:DNA recombination"/>
    <property type="evidence" value="ECO:0007669"/>
    <property type="project" value="UniProtKB-KW"/>
</dbReference>
<dbReference type="OrthoDB" id="9801717at2"/>
<dbReference type="AlphaFoldDB" id="B8I4A2"/>
<protein>
    <submittedName>
        <fullName evidence="7">Integrase family protein</fullName>
    </submittedName>
</protein>
<dbReference type="CDD" id="cd00397">
    <property type="entry name" value="DNA_BRE_C"/>
    <property type="match status" value="1"/>
</dbReference>
<evidence type="ECO:0000256" key="2">
    <source>
        <dbReference type="ARBA" id="ARBA00023125"/>
    </source>
</evidence>
<gene>
    <name evidence="7" type="ordered locus">Ccel_0068</name>
</gene>
<evidence type="ECO:0000256" key="4">
    <source>
        <dbReference type="PROSITE-ProRule" id="PRU01248"/>
    </source>
</evidence>
<keyword evidence="2 4" id="KW-0238">DNA-binding</keyword>
<evidence type="ECO:0000259" key="6">
    <source>
        <dbReference type="PROSITE" id="PS51900"/>
    </source>
</evidence>
<dbReference type="GO" id="GO:0015074">
    <property type="term" value="P:DNA integration"/>
    <property type="evidence" value="ECO:0007669"/>
    <property type="project" value="InterPro"/>
</dbReference>
<dbReference type="Gene3D" id="1.10.443.10">
    <property type="entry name" value="Intergrase catalytic core"/>
    <property type="match status" value="1"/>
</dbReference>
<evidence type="ECO:0000256" key="1">
    <source>
        <dbReference type="ARBA" id="ARBA00008857"/>
    </source>
</evidence>
<dbReference type="PROSITE" id="PS51898">
    <property type="entry name" value="TYR_RECOMBINASE"/>
    <property type="match status" value="1"/>
</dbReference>